<evidence type="ECO:0000259" key="10">
    <source>
        <dbReference type="PROSITE" id="PS50109"/>
    </source>
</evidence>
<dbReference type="InterPro" id="IPR011110">
    <property type="entry name" value="Reg_prop"/>
</dbReference>
<keyword evidence="8" id="KW-1133">Transmembrane helix</keyword>
<keyword evidence="5" id="KW-0238">DNA-binding</keyword>
<keyword evidence="8" id="KW-0472">Membrane</keyword>
<dbReference type="PROSITE" id="PS50109">
    <property type="entry name" value="HIS_KIN"/>
    <property type="match status" value="1"/>
</dbReference>
<dbReference type="InterPro" id="IPR036890">
    <property type="entry name" value="HATPase_C_sf"/>
</dbReference>
<dbReference type="CDD" id="cd00082">
    <property type="entry name" value="HisKA"/>
    <property type="match status" value="1"/>
</dbReference>
<feature type="domain" description="Histidine kinase" evidence="10">
    <location>
        <begin position="805"/>
        <end position="1018"/>
    </location>
</feature>
<dbReference type="InterPro" id="IPR015943">
    <property type="entry name" value="WD40/YVTN_repeat-like_dom_sf"/>
</dbReference>
<dbReference type="InterPro" id="IPR009057">
    <property type="entry name" value="Homeodomain-like_sf"/>
</dbReference>
<dbReference type="Pfam" id="PF07494">
    <property type="entry name" value="Reg_prop"/>
    <property type="match status" value="1"/>
</dbReference>
<dbReference type="PROSITE" id="PS01124">
    <property type="entry name" value="HTH_ARAC_FAMILY_2"/>
    <property type="match status" value="1"/>
</dbReference>
<keyword evidence="4" id="KW-0805">Transcription regulation</keyword>
<evidence type="ECO:0000256" key="3">
    <source>
        <dbReference type="ARBA" id="ARBA00022553"/>
    </source>
</evidence>
<dbReference type="SMART" id="SM00388">
    <property type="entry name" value="HisKA"/>
    <property type="match status" value="1"/>
</dbReference>
<dbReference type="SUPFAM" id="SSF46689">
    <property type="entry name" value="Homeodomain-like"/>
    <property type="match status" value="1"/>
</dbReference>
<reference evidence="12 13" key="1">
    <citation type="submission" date="2016-10" db="EMBL/GenBank/DDBJ databases">
        <authorList>
            <person name="de Groot N.N."/>
        </authorList>
    </citation>
    <scope>NUCLEOTIDE SEQUENCE [LARGE SCALE GENOMIC DNA]</scope>
    <source>
        <strain evidence="12 13">NLAE-zl-C500</strain>
    </source>
</reference>
<dbReference type="Gene3D" id="3.30.565.10">
    <property type="entry name" value="Histidine kinase-like ATPase, C-terminal domain"/>
    <property type="match status" value="1"/>
</dbReference>
<evidence type="ECO:0000256" key="4">
    <source>
        <dbReference type="ARBA" id="ARBA00023015"/>
    </source>
</evidence>
<dbReference type="InterPro" id="IPR003594">
    <property type="entry name" value="HATPase_dom"/>
</dbReference>
<dbReference type="SMART" id="SM00448">
    <property type="entry name" value="REC"/>
    <property type="match status" value="1"/>
</dbReference>
<dbReference type="SMART" id="SM00342">
    <property type="entry name" value="HTH_ARAC"/>
    <property type="match status" value="1"/>
</dbReference>
<dbReference type="EMBL" id="FMYE01000003">
    <property type="protein sequence ID" value="SDB75676.1"/>
    <property type="molecule type" value="Genomic_DNA"/>
</dbReference>
<dbReference type="GO" id="GO:0043565">
    <property type="term" value="F:sequence-specific DNA binding"/>
    <property type="evidence" value="ECO:0007669"/>
    <property type="project" value="InterPro"/>
</dbReference>
<sequence length="1311" mass="148808">MKKSIWIKHFFCLLAFLIVGTFPAISIGNHYDFKLIGSQNGMPSIISCIYTEQKGFIWIGTPTGLIRFDGTELKKYTAQPDNENSLPNDSILQIIEDNQQTTWILTTTGIARYSLIHDNFFIPKLNNQPIIAKSICKIADGLLFGGINKIYKYSYATNTISLIREFKTDEPFIIRSIQMWKPDTILCLSWQQGILQMNLKNFEITPFPFQYGNDNVGIIIDSQQRIWLSTYNNGVKCFSAQGKLIASYTTQNSRLSSDIVLCMTEFKQKIWMGTDGGGINILDPTTGNITVLEHISGDNHSLPTNTILCLHSDSAGNIWAGSKREGVINIREVSMRTYTNVVLGHNKGLSQSTVLQLYQEPASEELWIATDGGGINKFIPSTETFVHYPDTWGDKMVSITGFTPNELLVSAFSKGIFIFDKKTGKKRTFAIMSPSLEHHIRYSGQPINLYRDTPNSILILSSPPYRYHTSTRQLTPVPCAKEVKIKGLLSSIGYDSTAIYLNDPYNIYRLDRKKDTVEIFASAPQGFFNAVSRDDKGVFWIAGTRGLYTYHPDTRKFERIPTTLFNEVNTVLCDNKGKVWIGAEQKLFIWLTDTKRFVWFGEADGISPNEYLAEPRLISPKGNIYMGGVKGLLCINADTQIEKSSDSPEIRLAELTINGENRMYQLNQDKISIPWNSKNIKIRVMTYGADILRLKVYHFQMGDLKTEGYNPELMIPSLAPGSYPIMVSCNTQEGNETTPQFLFTLNVLPPWYRSWWFVSLCIIACIGIVVQIVFVLLRRKENKMKWMMKEHEQNVYEEKVRFLINISHELRTPLTLIYAPLSRILKTLPSTDAIYPPLKNIHKQAQRMKDLINMVLDVRKMEVGETKLKLQAYPFNSWIKEIGADFTDEGAAQEVQIDYQLDDSIKEVVFDKGMCTIVVTNLLTNALKHSPKNTTVTIRTSKNDSYVRVSVLDQGEGMQEEDMEKVFIRFYQGKQEIGGSGVGLSYAKMLVELHKGKIGAMNNEAGGATFFFDLPLGLESGEAICQPKPYINELITPDVDHEINAPETLDFSTQNYTVLLVDDNHNLTDFLSKELKSLFKAIYIAHDGREAFEIAQKQVPDIIVSDVMMPVMNGYELCKAVKENIGISHIPVILLTARNDEQSRLYGYKIGADAYLGKPFEIDTLVKIIQNRLYNREQTKEHYQHIGNFPQPLESTFSQADETFLLKFNKLISENISNPSLDIPFICREIGMSKTSLYNKLKAITDMGANDYINKFRLEQAITLIKTTDLTFTEISDQIGFTTLRYFSTAFKQYTGLTPTQYKNECRSENK</sequence>
<accession>A0A1G6G386</accession>
<dbReference type="InterPro" id="IPR004358">
    <property type="entry name" value="Sig_transdc_His_kin-like_C"/>
</dbReference>
<dbReference type="PANTHER" id="PTHR43547">
    <property type="entry name" value="TWO-COMPONENT HISTIDINE KINASE"/>
    <property type="match status" value="1"/>
</dbReference>
<dbReference type="Proteomes" id="UP000183670">
    <property type="component" value="Unassembled WGS sequence"/>
</dbReference>
<dbReference type="Gene3D" id="2.130.10.10">
    <property type="entry name" value="YVTN repeat-like/Quinoprotein amine dehydrogenase"/>
    <property type="match status" value="2"/>
</dbReference>
<dbReference type="Gene3D" id="3.40.50.2300">
    <property type="match status" value="1"/>
</dbReference>
<evidence type="ECO:0000256" key="8">
    <source>
        <dbReference type="SAM" id="Phobius"/>
    </source>
</evidence>
<feature type="domain" description="HTH araC/xylS-type" evidence="9">
    <location>
        <begin position="1206"/>
        <end position="1305"/>
    </location>
</feature>
<evidence type="ECO:0000259" key="11">
    <source>
        <dbReference type="PROSITE" id="PS50110"/>
    </source>
</evidence>
<dbReference type="SMART" id="SM00387">
    <property type="entry name" value="HATPase_c"/>
    <property type="match status" value="1"/>
</dbReference>
<dbReference type="PANTHER" id="PTHR43547:SF2">
    <property type="entry name" value="HYBRID SIGNAL TRANSDUCTION HISTIDINE KINASE C"/>
    <property type="match status" value="1"/>
</dbReference>
<dbReference type="InterPro" id="IPR018060">
    <property type="entry name" value="HTH_AraC"/>
</dbReference>
<evidence type="ECO:0000313" key="12">
    <source>
        <dbReference type="EMBL" id="SDB75676.1"/>
    </source>
</evidence>
<dbReference type="Pfam" id="PF02518">
    <property type="entry name" value="HATPase_c"/>
    <property type="match status" value="1"/>
</dbReference>
<evidence type="ECO:0000256" key="7">
    <source>
        <dbReference type="PROSITE-ProRule" id="PRU00169"/>
    </source>
</evidence>
<dbReference type="Pfam" id="PF00512">
    <property type="entry name" value="HisKA"/>
    <property type="match status" value="1"/>
</dbReference>
<dbReference type="CDD" id="cd17574">
    <property type="entry name" value="REC_OmpR"/>
    <property type="match status" value="1"/>
</dbReference>
<evidence type="ECO:0000256" key="6">
    <source>
        <dbReference type="ARBA" id="ARBA00023163"/>
    </source>
</evidence>
<keyword evidence="3 7" id="KW-0597">Phosphoprotein</keyword>
<evidence type="ECO:0000313" key="13">
    <source>
        <dbReference type="Proteomes" id="UP000183670"/>
    </source>
</evidence>
<evidence type="ECO:0000256" key="5">
    <source>
        <dbReference type="ARBA" id="ARBA00023125"/>
    </source>
</evidence>
<dbReference type="PROSITE" id="PS00041">
    <property type="entry name" value="HTH_ARAC_FAMILY_1"/>
    <property type="match status" value="1"/>
</dbReference>
<keyword evidence="12" id="KW-0418">Kinase</keyword>
<dbReference type="PROSITE" id="PS50110">
    <property type="entry name" value="RESPONSE_REGULATORY"/>
    <property type="match status" value="1"/>
</dbReference>
<dbReference type="InterPro" id="IPR005467">
    <property type="entry name" value="His_kinase_dom"/>
</dbReference>
<dbReference type="SUPFAM" id="SSF55874">
    <property type="entry name" value="ATPase domain of HSP90 chaperone/DNA topoisomerase II/histidine kinase"/>
    <property type="match status" value="1"/>
</dbReference>
<dbReference type="InterPro" id="IPR001789">
    <property type="entry name" value="Sig_transdc_resp-reg_receiver"/>
</dbReference>
<dbReference type="InterPro" id="IPR003661">
    <property type="entry name" value="HisK_dim/P_dom"/>
</dbReference>
<dbReference type="SUPFAM" id="SSF50998">
    <property type="entry name" value="Quinoprotein alcohol dehydrogenase-like"/>
    <property type="match status" value="1"/>
</dbReference>
<proteinExistence type="predicted"/>
<evidence type="ECO:0000256" key="2">
    <source>
        <dbReference type="ARBA" id="ARBA00012438"/>
    </source>
</evidence>
<dbReference type="Pfam" id="PF12833">
    <property type="entry name" value="HTH_18"/>
    <property type="match status" value="1"/>
</dbReference>
<dbReference type="EC" id="2.7.13.3" evidence="2"/>
<evidence type="ECO:0000256" key="1">
    <source>
        <dbReference type="ARBA" id="ARBA00000085"/>
    </source>
</evidence>
<dbReference type="GO" id="GO:0000155">
    <property type="term" value="F:phosphorelay sensor kinase activity"/>
    <property type="evidence" value="ECO:0007669"/>
    <property type="project" value="InterPro"/>
</dbReference>
<evidence type="ECO:0000259" key="9">
    <source>
        <dbReference type="PROSITE" id="PS01124"/>
    </source>
</evidence>
<feature type="domain" description="Response regulatory" evidence="11">
    <location>
        <begin position="1057"/>
        <end position="1173"/>
    </location>
</feature>
<dbReference type="PRINTS" id="PR00344">
    <property type="entry name" value="BCTRLSENSOR"/>
</dbReference>
<dbReference type="InterPro" id="IPR018062">
    <property type="entry name" value="HTH_AraC-typ_CS"/>
</dbReference>
<keyword evidence="6" id="KW-0804">Transcription</keyword>
<keyword evidence="8" id="KW-0812">Transmembrane</keyword>
<dbReference type="GO" id="GO:0003700">
    <property type="term" value="F:DNA-binding transcription factor activity"/>
    <property type="evidence" value="ECO:0007669"/>
    <property type="project" value="InterPro"/>
</dbReference>
<dbReference type="Gene3D" id="2.60.40.10">
    <property type="entry name" value="Immunoglobulins"/>
    <property type="match status" value="1"/>
</dbReference>
<dbReference type="Pfam" id="PF00072">
    <property type="entry name" value="Response_reg"/>
    <property type="match status" value="1"/>
</dbReference>
<dbReference type="Gene3D" id="1.10.10.60">
    <property type="entry name" value="Homeodomain-like"/>
    <property type="match status" value="1"/>
</dbReference>
<dbReference type="RefSeq" id="WP_081353328.1">
    <property type="nucleotide sequence ID" value="NZ_FMYE01000003.1"/>
</dbReference>
<organism evidence="12 13">
    <name type="scientific">Bacteroides ovatus</name>
    <dbReference type="NCBI Taxonomy" id="28116"/>
    <lineage>
        <taxon>Bacteria</taxon>
        <taxon>Pseudomonadati</taxon>
        <taxon>Bacteroidota</taxon>
        <taxon>Bacteroidia</taxon>
        <taxon>Bacteroidales</taxon>
        <taxon>Bacteroidaceae</taxon>
        <taxon>Bacteroides</taxon>
    </lineage>
</organism>
<dbReference type="FunFam" id="2.130.10.10:FF:000891">
    <property type="entry name" value="Two-component system sensor histidine kinase/response regulator, hybrid (One-component system)"/>
    <property type="match status" value="1"/>
</dbReference>
<dbReference type="InterPro" id="IPR013783">
    <property type="entry name" value="Ig-like_fold"/>
</dbReference>
<name>A0A1G6G386_BACOV</name>
<comment type="catalytic activity">
    <reaction evidence="1">
        <text>ATP + protein L-histidine = ADP + protein N-phospho-L-histidine.</text>
        <dbReference type="EC" id="2.7.13.3"/>
    </reaction>
</comment>
<dbReference type="FunFam" id="1.10.287.130:FF:000034">
    <property type="entry name" value="Two-component system sensor histidine kinase/response regulator"/>
    <property type="match status" value="1"/>
</dbReference>
<gene>
    <name evidence="12" type="ORF">SAMN05192581_100383</name>
</gene>
<keyword evidence="12" id="KW-0808">Transferase</keyword>
<dbReference type="SUPFAM" id="SSF47384">
    <property type="entry name" value="Homodimeric domain of signal transducing histidine kinase"/>
    <property type="match status" value="1"/>
</dbReference>
<dbReference type="Gene3D" id="1.10.287.130">
    <property type="match status" value="1"/>
</dbReference>
<dbReference type="InterPro" id="IPR011047">
    <property type="entry name" value="Quinoprotein_ADH-like_sf"/>
</dbReference>
<dbReference type="InterPro" id="IPR011006">
    <property type="entry name" value="CheY-like_superfamily"/>
</dbReference>
<feature type="transmembrane region" description="Helical" evidence="8">
    <location>
        <begin position="755"/>
        <end position="777"/>
    </location>
</feature>
<dbReference type="SUPFAM" id="SSF63829">
    <property type="entry name" value="Calcium-dependent phosphotriesterase"/>
    <property type="match status" value="2"/>
</dbReference>
<dbReference type="SUPFAM" id="SSF52172">
    <property type="entry name" value="CheY-like"/>
    <property type="match status" value="1"/>
</dbReference>
<feature type="modified residue" description="4-aspartylphosphate" evidence="7">
    <location>
        <position position="1106"/>
    </location>
</feature>
<protein>
    <recommendedName>
        <fullName evidence="2">histidine kinase</fullName>
        <ecNumber evidence="2">2.7.13.3</ecNumber>
    </recommendedName>
</protein>
<dbReference type="InterPro" id="IPR036097">
    <property type="entry name" value="HisK_dim/P_sf"/>
</dbReference>